<dbReference type="InterPro" id="IPR024077">
    <property type="entry name" value="Neurolysin/TOP_dom2"/>
</dbReference>
<evidence type="ECO:0000256" key="1">
    <source>
        <dbReference type="ARBA" id="ARBA00006040"/>
    </source>
</evidence>
<sequence>MGNINILSSSLPQIPPAFDATPLSLIEEAKALIDHTRTVWDEVALNVQPNHATFENTIIPIITDENQKYTRLRILRFYSSTSPCKELRDASNSATSMFNDADVELYSRVDIYHLVSAVLDGIHQERKDLDDESIYYVDKLHRKLRQNRCGITDVGKKKAFERAQKRIQELVTQCTSNFHEDNSGIWLSIKELAGIPERILAQLKQGEGDHEGQVWVKTKVPHPFKIISHAKSEDTRRKVYYTMKNRLPQNIPLFRQLVLCRDEVARLLEYPNYLAYKTADKMARTPEKVITILDEIRHRIHPHAVKAADELLDLKIKDAIARGETAEDQKLFLWDESFYARIQLQKESEIRSTISEYFELYHTLDKLSELLGHIFDTRFELITPEQQSVLGDGKPLVWHNDVLMYAVWDTRKPGEFLGYAYFDLFPREGKYGHGGSYATQWGFTKPDGRRFYPSCALVMNYTKLDSKPVLLSLVDVRKLFHELGHLHHSLCTKVKYATLSYIDRDFVEAPSLMFEQFFWKPDISKTSLTTTLIFLQTTSLRGFRRIRLGRNSYLRS</sequence>
<dbReference type="SUPFAM" id="SSF55486">
    <property type="entry name" value="Metalloproteases ('zincins'), catalytic domain"/>
    <property type="match status" value="1"/>
</dbReference>
<feature type="domain" description="Peptidase M3A/M3B catalytic" evidence="8">
    <location>
        <begin position="229"/>
        <end position="545"/>
    </location>
</feature>
<keyword evidence="4 7" id="KW-0378">Hydrolase</keyword>
<dbReference type="EMBL" id="JAOPEN010000005">
    <property type="protein sequence ID" value="KAJ4857896.1"/>
    <property type="molecule type" value="Genomic_DNA"/>
</dbReference>
<comment type="cofactor">
    <cofactor evidence="7">
        <name>Zn(2+)</name>
        <dbReference type="ChEBI" id="CHEBI:29105"/>
    </cofactor>
    <text evidence="7">Binds 1 zinc ion.</text>
</comment>
<dbReference type="GO" id="GO:0004222">
    <property type="term" value="F:metalloendopeptidase activity"/>
    <property type="evidence" value="ECO:0007669"/>
    <property type="project" value="InterPro"/>
</dbReference>
<evidence type="ECO:0000313" key="9">
    <source>
        <dbReference type="EMBL" id="KAJ4857896.1"/>
    </source>
</evidence>
<evidence type="ECO:0000256" key="5">
    <source>
        <dbReference type="ARBA" id="ARBA00022833"/>
    </source>
</evidence>
<evidence type="ECO:0000259" key="8">
    <source>
        <dbReference type="Pfam" id="PF01432"/>
    </source>
</evidence>
<evidence type="ECO:0000256" key="6">
    <source>
        <dbReference type="ARBA" id="ARBA00023049"/>
    </source>
</evidence>
<dbReference type="GO" id="GO:0006518">
    <property type="term" value="P:peptide metabolic process"/>
    <property type="evidence" value="ECO:0007669"/>
    <property type="project" value="TreeGrafter"/>
</dbReference>
<name>A0A9W9BDL4_9HYPO</name>
<dbReference type="AlphaFoldDB" id="A0A9W9BDL4"/>
<keyword evidence="10" id="KW-1185">Reference proteome</keyword>
<dbReference type="PANTHER" id="PTHR11804">
    <property type="entry name" value="PROTEASE M3 THIMET OLIGOPEPTIDASE-RELATED"/>
    <property type="match status" value="1"/>
</dbReference>
<proteinExistence type="inferred from homology"/>
<comment type="caution">
    <text evidence="9">The sequence shown here is derived from an EMBL/GenBank/DDBJ whole genome shotgun (WGS) entry which is preliminary data.</text>
</comment>
<dbReference type="InterPro" id="IPR045090">
    <property type="entry name" value="Pept_M3A_M3B"/>
</dbReference>
<comment type="similarity">
    <text evidence="1 7">Belongs to the peptidase M3 family.</text>
</comment>
<dbReference type="InterPro" id="IPR001567">
    <property type="entry name" value="Pept_M3A_M3B_dom"/>
</dbReference>
<dbReference type="Pfam" id="PF01432">
    <property type="entry name" value="Peptidase_M3"/>
    <property type="match status" value="1"/>
</dbReference>
<reference evidence="9" key="1">
    <citation type="submission" date="2022-09" db="EMBL/GenBank/DDBJ databases">
        <title>Chromosome-level assembly of Trichoderma breve T069, a fungus used in development of biopesticide product.</title>
        <authorList>
            <person name="Lin R."/>
            <person name="Liu T."/>
        </authorList>
    </citation>
    <scope>NUCLEOTIDE SEQUENCE</scope>
    <source>
        <strain evidence="9">T069</strain>
    </source>
</reference>
<dbReference type="Gene3D" id="1.20.1050.40">
    <property type="entry name" value="Endopeptidase. Chain P, domain 1"/>
    <property type="match status" value="1"/>
</dbReference>
<dbReference type="InterPro" id="IPR024080">
    <property type="entry name" value="Neurolysin/TOP_N"/>
</dbReference>
<dbReference type="GO" id="GO:0005758">
    <property type="term" value="C:mitochondrial intermembrane space"/>
    <property type="evidence" value="ECO:0007669"/>
    <property type="project" value="TreeGrafter"/>
</dbReference>
<dbReference type="GO" id="GO:0046872">
    <property type="term" value="F:metal ion binding"/>
    <property type="evidence" value="ECO:0007669"/>
    <property type="project" value="UniProtKB-UniRule"/>
</dbReference>
<evidence type="ECO:0000256" key="3">
    <source>
        <dbReference type="ARBA" id="ARBA00022723"/>
    </source>
</evidence>
<protein>
    <submittedName>
        <fullName evidence="9">Peptidase family m3 domain-containing protein</fullName>
    </submittedName>
</protein>
<dbReference type="RefSeq" id="XP_056026952.1">
    <property type="nucleotide sequence ID" value="XM_056176003.1"/>
</dbReference>
<dbReference type="GeneID" id="80870691"/>
<keyword evidence="5 7" id="KW-0862">Zinc</keyword>
<keyword evidence="6 7" id="KW-0482">Metalloprotease</keyword>
<evidence type="ECO:0000256" key="7">
    <source>
        <dbReference type="RuleBase" id="RU003435"/>
    </source>
</evidence>
<evidence type="ECO:0000313" key="10">
    <source>
        <dbReference type="Proteomes" id="UP001140511"/>
    </source>
</evidence>
<dbReference type="Gene3D" id="3.40.390.10">
    <property type="entry name" value="Collagenase (Catalytic Domain)"/>
    <property type="match status" value="1"/>
</dbReference>
<dbReference type="PANTHER" id="PTHR11804:SF84">
    <property type="entry name" value="SACCHAROLYSIN"/>
    <property type="match status" value="1"/>
</dbReference>
<evidence type="ECO:0000256" key="4">
    <source>
        <dbReference type="ARBA" id="ARBA00022801"/>
    </source>
</evidence>
<organism evidence="9 10">
    <name type="scientific">Trichoderma breve</name>
    <dbReference type="NCBI Taxonomy" id="2034170"/>
    <lineage>
        <taxon>Eukaryota</taxon>
        <taxon>Fungi</taxon>
        <taxon>Dikarya</taxon>
        <taxon>Ascomycota</taxon>
        <taxon>Pezizomycotina</taxon>
        <taxon>Sordariomycetes</taxon>
        <taxon>Hypocreomycetidae</taxon>
        <taxon>Hypocreales</taxon>
        <taxon>Hypocreaceae</taxon>
        <taxon>Trichoderma</taxon>
    </lineage>
</organism>
<gene>
    <name evidence="9" type="ORF">T069G_08793</name>
</gene>
<keyword evidence="2 7" id="KW-0645">Protease</keyword>
<dbReference type="InterPro" id="IPR024079">
    <property type="entry name" value="MetalloPept_cat_dom_sf"/>
</dbReference>
<accession>A0A9W9BDL4</accession>
<dbReference type="Gene3D" id="1.10.1370.10">
    <property type="entry name" value="Neurolysin, domain 3"/>
    <property type="match status" value="1"/>
</dbReference>
<dbReference type="GO" id="GO:0006508">
    <property type="term" value="P:proteolysis"/>
    <property type="evidence" value="ECO:0007669"/>
    <property type="project" value="UniProtKB-KW"/>
</dbReference>
<keyword evidence="3 7" id="KW-0479">Metal-binding</keyword>
<dbReference type="Proteomes" id="UP001140511">
    <property type="component" value="Unassembled WGS sequence"/>
</dbReference>
<evidence type="ECO:0000256" key="2">
    <source>
        <dbReference type="ARBA" id="ARBA00022670"/>
    </source>
</evidence>